<evidence type="ECO:0000313" key="2">
    <source>
        <dbReference type="Proteomes" id="UP000265520"/>
    </source>
</evidence>
<organism evidence="1 2">
    <name type="scientific">Trifolium medium</name>
    <dbReference type="NCBI Taxonomy" id="97028"/>
    <lineage>
        <taxon>Eukaryota</taxon>
        <taxon>Viridiplantae</taxon>
        <taxon>Streptophyta</taxon>
        <taxon>Embryophyta</taxon>
        <taxon>Tracheophyta</taxon>
        <taxon>Spermatophyta</taxon>
        <taxon>Magnoliopsida</taxon>
        <taxon>eudicotyledons</taxon>
        <taxon>Gunneridae</taxon>
        <taxon>Pentapetalae</taxon>
        <taxon>rosids</taxon>
        <taxon>fabids</taxon>
        <taxon>Fabales</taxon>
        <taxon>Fabaceae</taxon>
        <taxon>Papilionoideae</taxon>
        <taxon>50 kb inversion clade</taxon>
        <taxon>NPAAA clade</taxon>
        <taxon>Hologalegina</taxon>
        <taxon>IRL clade</taxon>
        <taxon>Trifolieae</taxon>
        <taxon>Trifolium</taxon>
    </lineage>
</organism>
<sequence>GLKLSYAEKSVTEFAYASGTIRWFERAEWLGAVSNLRRVPLEAQLLE</sequence>
<feature type="non-terminal residue" evidence="1">
    <location>
        <position position="1"/>
    </location>
</feature>
<dbReference type="AlphaFoldDB" id="A0A392VIA6"/>
<dbReference type="EMBL" id="LXQA011158930">
    <property type="protein sequence ID" value="MCI87152.1"/>
    <property type="molecule type" value="Genomic_DNA"/>
</dbReference>
<keyword evidence="2" id="KW-1185">Reference proteome</keyword>
<evidence type="ECO:0000313" key="1">
    <source>
        <dbReference type="EMBL" id="MCI87152.1"/>
    </source>
</evidence>
<protein>
    <submittedName>
        <fullName evidence="1">Uncharacterized protein</fullName>
    </submittedName>
</protein>
<name>A0A392VIA6_9FABA</name>
<proteinExistence type="predicted"/>
<reference evidence="1 2" key="1">
    <citation type="journal article" date="2018" name="Front. Plant Sci.">
        <title>Red Clover (Trifolium pratense) and Zigzag Clover (T. medium) - A Picture of Genomic Similarities and Differences.</title>
        <authorList>
            <person name="Dluhosova J."/>
            <person name="Istvanek J."/>
            <person name="Nedelnik J."/>
            <person name="Repkova J."/>
        </authorList>
    </citation>
    <scope>NUCLEOTIDE SEQUENCE [LARGE SCALE GENOMIC DNA]</scope>
    <source>
        <strain evidence="2">cv. 10/8</strain>
        <tissue evidence="1">Leaf</tissue>
    </source>
</reference>
<dbReference type="Proteomes" id="UP000265520">
    <property type="component" value="Unassembled WGS sequence"/>
</dbReference>
<comment type="caution">
    <text evidence="1">The sequence shown here is derived from an EMBL/GenBank/DDBJ whole genome shotgun (WGS) entry which is preliminary data.</text>
</comment>
<accession>A0A392VIA6</accession>